<keyword evidence="2" id="KW-1185">Reference proteome</keyword>
<accession>A0ABX8C1E4</accession>
<sequence length="72" mass="8004">MFASFGQPGHVTTAIDKELNTLPSELEKLATDGDISELKRVATALNKRFMERQMKEDPRVLVSAIMKAKNGK</sequence>
<dbReference type="EMBL" id="CP074132">
    <property type="protein sequence ID" value="QUX28143.1"/>
    <property type="molecule type" value="Genomic_DNA"/>
</dbReference>
<reference evidence="2" key="1">
    <citation type="submission" date="2021-05" db="EMBL/GenBank/DDBJ databases">
        <title>Direct Submission.</title>
        <authorList>
            <person name="Li K."/>
            <person name="Gao J."/>
        </authorList>
    </citation>
    <scope>NUCLEOTIDE SEQUENCE [LARGE SCALE GENOMIC DNA]</scope>
    <source>
        <strain evidence="2">HDS12</strain>
    </source>
</reference>
<proteinExistence type="predicted"/>
<name>A0ABX8C1E4_9ACTN</name>
<protein>
    <submittedName>
        <fullName evidence="1">Uncharacterized protein</fullName>
    </submittedName>
</protein>
<gene>
    <name evidence="1" type="ORF">KGD83_23215</name>
</gene>
<organism evidence="1 2">
    <name type="scientific">Nocardiopsis akebiae</name>
    <dbReference type="NCBI Taxonomy" id="2831968"/>
    <lineage>
        <taxon>Bacteria</taxon>
        <taxon>Bacillati</taxon>
        <taxon>Actinomycetota</taxon>
        <taxon>Actinomycetes</taxon>
        <taxon>Streptosporangiales</taxon>
        <taxon>Nocardiopsidaceae</taxon>
        <taxon>Nocardiopsis</taxon>
    </lineage>
</organism>
<dbReference type="Proteomes" id="UP000678016">
    <property type="component" value="Chromosome"/>
</dbReference>
<dbReference type="RefSeq" id="WP_013151564.1">
    <property type="nucleotide sequence ID" value="NZ_CP074132.1"/>
</dbReference>
<dbReference type="GeneID" id="91488604"/>
<evidence type="ECO:0000313" key="2">
    <source>
        <dbReference type="Proteomes" id="UP000678016"/>
    </source>
</evidence>
<evidence type="ECO:0000313" key="1">
    <source>
        <dbReference type="EMBL" id="QUX28143.1"/>
    </source>
</evidence>